<dbReference type="AlphaFoldDB" id="A0A2T7SY43"/>
<keyword evidence="4" id="KW-1185">Reference proteome</keyword>
<protein>
    <submittedName>
        <fullName evidence="3">Nitroreductase</fullName>
    </submittedName>
</protein>
<comment type="catalytic activity">
    <reaction evidence="2">
        <text>oxidized coenzyme F420-(gamma-L-Glu)(n) + a quinol + H(+) = reduced coenzyme F420-(gamma-L-Glu)(n) + a quinone</text>
        <dbReference type="Rhea" id="RHEA:39663"/>
        <dbReference type="Rhea" id="RHEA-COMP:12939"/>
        <dbReference type="Rhea" id="RHEA-COMP:14378"/>
        <dbReference type="ChEBI" id="CHEBI:15378"/>
        <dbReference type="ChEBI" id="CHEBI:24646"/>
        <dbReference type="ChEBI" id="CHEBI:132124"/>
        <dbReference type="ChEBI" id="CHEBI:133980"/>
        <dbReference type="ChEBI" id="CHEBI:139511"/>
    </reaction>
</comment>
<sequence>MTGATSDAGFPTMGWISMPLEGEYEPSSLPMAREQVEVYENSGGTEGTTLHGMPVIVLTTRGAKSGKIRKSPLMRVEHDGVYAAVASLGGAPKNPVWYHNVTADPRVELQDGPVRQDMIAREVTGEEKTVWWNRAVEAFPPYAEYQTKTDREIPVFILEPSPNPH</sequence>
<dbReference type="Pfam" id="PF04075">
    <property type="entry name" value="F420H2_quin_red"/>
    <property type="match status" value="1"/>
</dbReference>
<dbReference type="InterPro" id="IPR004378">
    <property type="entry name" value="F420H2_quin_Rdtase"/>
</dbReference>
<comment type="caution">
    <text evidence="3">The sequence shown here is derived from an EMBL/GenBank/DDBJ whole genome shotgun (WGS) entry which is preliminary data.</text>
</comment>
<dbReference type="GO" id="GO:0070967">
    <property type="term" value="F:coenzyme F420 binding"/>
    <property type="evidence" value="ECO:0007669"/>
    <property type="project" value="TreeGrafter"/>
</dbReference>
<dbReference type="EMBL" id="AZSP01000271">
    <property type="protein sequence ID" value="PVE07826.1"/>
    <property type="molecule type" value="Genomic_DNA"/>
</dbReference>
<dbReference type="GO" id="GO:0005886">
    <property type="term" value="C:plasma membrane"/>
    <property type="evidence" value="ECO:0007669"/>
    <property type="project" value="TreeGrafter"/>
</dbReference>
<organism evidence="3 4">
    <name type="scientific">Streptomyces scopuliridis RB72</name>
    <dbReference type="NCBI Taxonomy" id="1440053"/>
    <lineage>
        <taxon>Bacteria</taxon>
        <taxon>Bacillati</taxon>
        <taxon>Actinomycetota</taxon>
        <taxon>Actinomycetes</taxon>
        <taxon>Kitasatosporales</taxon>
        <taxon>Streptomycetaceae</taxon>
        <taxon>Streptomyces</taxon>
    </lineage>
</organism>
<proteinExistence type="inferred from homology"/>
<evidence type="ECO:0000313" key="4">
    <source>
        <dbReference type="Proteomes" id="UP000245992"/>
    </source>
</evidence>
<dbReference type="STRING" id="1440053.GCA_000718095_01929"/>
<name>A0A2T7SY43_9ACTN</name>
<dbReference type="GO" id="GO:0016491">
    <property type="term" value="F:oxidoreductase activity"/>
    <property type="evidence" value="ECO:0007669"/>
    <property type="project" value="InterPro"/>
</dbReference>
<dbReference type="NCBIfam" id="TIGR00026">
    <property type="entry name" value="hi_GC_TIGR00026"/>
    <property type="match status" value="1"/>
</dbReference>
<comment type="similarity">
    <text evidence="1">Belongs to the F420H(2)-dependent quinone reductase family.</text>
</comment>
<accession>A0A2T7SY43</accession>
<evidence type="ECO:0000256" key="2">
    <source>
        <dbReference type="ARBA" id="ARBA00049106"/>
    </source>
</evidence>
<dbReference type="PANTHER" id="PTHR39428:SF3">
    <property type="entry name" value="DEAZAFLAVIN-DEPENDENT NITROREDUCTASE"/>
    <property type="match status" value="1"/>
</dbReference>
<gene>
    <name evidence="3" type="ORF">Y717_21990</name>
</gene>
<dbReference type="PANTHER" id="PTHR39428">
    <property type="entry name" value="F420H(2)-DEPENDENT QUINONE REDUCTASE RV1261C"/>
    <property type="match status" value="1"/>
</dbReference>
<dbReference type="Proteomes" id="UP000245992">
    <property type="component" value="Unassembled WGS sequence"/>
</dbReference>
<evidence type="ECO:0000313" key="3">
    <source>
        <dbReference type="EMBL" id="PVE07826.1"/>
    </source>
</evidence>
<dbReference type="InterPro" id="IPR012349">
    <property type="entry name" value="Split_barrel_FMN-bd"/>
</dbReference>
<dbReference type="Gene3D" id="2.30.110.10">
    <property type="entry name" value="Electron Transport, Fmn-binding Protein, Chain A"/>
    <property type="match status" value="1"/>
</dbReference>
<reference evidence="3 4" key="1">
    <citation type="submission" date="2013-12" db="EMBL/GenBank/DDBJ databases">
        <title>Annotated genome of Streptomyces scopuliridis.</title>
        <authorList>
            <person name="Olson J.B."/>
        </authorList>
    </citation>
    <scope>NUCLEOTIDE SEQUENCE [LARGE SCALE GENOMIC DNA]</scope>
    <source>
        <strain evidence="3 4">RB72</strain>
    </source>
</reference>
<evidence type="ECO:0000256" key="1">
    <source>
        <dbReference type="ARBA" id="ARBA00008710"/>
    </source>
</evidence>